<accession>A0A671TKI7</accession>
<sequence length="173" mass="19215">MAEDHGLCDGKAAIQVTECCELVLLLLTEHIELLDGVKRLLFALQPDDVGIGDHLLCKPPHRVLEGRREQEHLTVLCEHSALVLIQHKHANLLGVDVPVLGAPVEDCAWCSNDNLLLQLGASYNYNLTSVAPNGVGHFHIRTKFPHLLDDLTDLQSELVRWHDAKALREANSF</sequence>
<evidence type="ECO:0000313" key="2">
    <source>
        <dbReference type="Proteomes" id="UP000472265"/>
    </source>
</evidence>
<reference evidence="1" key="3">
    <citation type="submission" date="2025-09" db="UniProtKB">
        <authorList>
            <consortium name="Ensembl"/>
        </authorList>
    </citation>
    <scope>IDENTIFICATION</scope>
</reference>
<reference evidence="1" key="2">
    <citation type="submission" date="2025-08" db="UniProtKB">
        <authorList>
            <consortium name="Ensembl"/>
        </authorList>
    </citation>
    <scope>IDENTIFICATION</scope>
</reference>
<dbReference type="InParanoid" id="A0A671TKI7"/>
<dbReference type="AlphaFoldDB" id="A0A671TKI7"/>
<dbReference type="GeneTree" id="ENSGT00940000176954"/>
<name>A0A671TKI7_SPAAU</name>
<reference evidence="1" key="1">
    <citation type="submission" date="2021-04" db="EMBL/GenBank/DDBJ databases">
        <authorList>
            <consortium name="Wellcome Sanger Institute Data Sharing"/>
        </authorList>
    </citation>
    <scope>NUCLEOTIDE SEQUENCE [LARGE SCALE GENOMIC DNA]</scope>
</reference>
<evidence type="ECO:0000313" key="1">
    <source>
        <dbReference type="Ensembl" id="ENSSAUP00010001312.1"/>
    </source>
</evidence>
<protein>
    <submittedName>
        <fullName evidence="1">Uncharacterized protein</fullName>
    </submittedName>
</protein>
<dbReference type="OMA" id="PVEDCAW"/>
<dbReference type="Ensembl" id="ENSSAUT00010001365.1">
    <property type="protein sequence ID" value="ENSSAUP00010001312.1"/>
    <property type="gene ID" value="ENSSAUG00010000689.1"/>
</dbReference>
<keyword evidence="2" id="KW-1185">Reference proteome</keyword>
<proteinExistence type="predicted"/>
<organism evidence="1 2">
    <name type="scientific">Sparus aurata</name>
    <name type="common">Gilthead sea bream</name>
    <dbReference type="NCBI Taxonomy" id="8175"/>
    <lineage>
        <taxon>Eukaryota</taxon>
        <taxon>Metazoa</taxon>
        <taxon>Chordata</taxon>
        <taxon>Craniata</taxon>
        <taxon>Vertebrata</taxon>
        <taxon>Euteleostomi</taxon>
        <taxon>Actinopterygii</taxon>
        <taxon>Neopterygii</taxon>
        <taxon>Teleostei</taxon>
        <taxon>Neoteleostei</taxon>
        <taxon>Acanthomorphata</taxon>
        <taxon>Eupercaria</taxon>
        <taxon>Spariformes</taxon>
        <taxon>Sparidae</taxon>
        <taxon>Sparus</taxon>
    </lineage>
</organism>
<dbReference type="Proteomes" id="UP000472265">
    <property type="component" value="Chromosome 7"/>
</dbReference>